<dbReference type="Proteomes" id="UP001497516">
    <property type="component" value="Chromosome 3"/>
</dbReference>
<gene>
    <name evidence="2" type="ORF">LTRI10_LOCUS20678</name>
</gene>
<sequence length="85" mass="9291">MGLEIERVIGLVISTTQGSNERDHVARIAIVLDISGILVMNWLGILLGISQEIDKGTDRNGGVLVIHERALSASPKLRKSMQMRV</sequence>
<proteinExistence type="predicted"/>
<evidence type="ECO:0000313" key="3">
    <source>
        <dbReference type="Proteomes" id="UP001497516"/>
    </source>
</evidence>
<keyword evidence="1" id="KW-1133">Transmembrane helix</keyword>
<evidence type="ECO:0000256" key="1">
    <source>
        <dbReference type="SAM" id="Phobius"/>
    </source>
</evidence>
<dbReference type="EMBL" id="OZ034816">
    <property type="protein sequence ID" value="CAL1379138.1"/>
    <property type="molecule type" value="Genomic_DNA"/>
</dbReference>
<protein>
    <submittedName>
        <fullName evidence="2">Uncharacterized protein</fullName>
    </submittedName>
</protein>
<organism evidence="2 3">
    <name type="scientific">Linum trigynum</name>
    <dbReference type="NCBI Taxonomy" id="586398"/>
    <lineage>
        <taxon>Eukaryota</taxon>
        <taxon>Viridiplantae</taxon>
        <taxon>Streptophyta</taxon>
        <taxon>Embryophyta</taxon>
        <taxon>Tracheophyta</taxon>
        <taxon>Spermatophyta</taxon>
        <taxon>Magnoliopsida</taxon>
        <taxon>eudicotyledons</taxon>
        <taxon>Gunneridae</taxon>
        <taxon>Pentapetalae</taxon>
        <taxon>rosids</taxon>
        <taxon>fabids</taxon>
        <taxon>Malpighiales</taxon>
        <taxon>Linaceae</taxon>
        <taxon>Linum</taxon>
    </lineage>
</organism>
<name>A0AAV2E039_9ROSI</name>
<keyword evidence="1" id="KW-0812">Transmembrane</keyword>
<keyword evidence="3" id="KW-1185">Reference proteome</keyword>
<dbReference type="AlphaFoldDB" id="A0AAV2E039"/>
<reference evidence="2 3" key="1">
    <citation type="submission" date="2024-04" db="EMBL/GenBank/DDBJ databases">
        <authorList>
            <person name="Fracassetti M."/>
        </authorList>
    </citation>
    <scope>NUCLEOTIDE SEQUENCE [LARGE SCALE GENOMIC DNA]</scope>
</reference>
<keyword evidence="1" id="KW-0472">Membrane</keyword>
<evidence type="ECO:0000313" key="2">
    <source>
        <dbReference type="EMBL" id="CAL1379138.1"/>
    </source>
</evidence>
<accession>A0AAV2E039</accession>
<feature type="transmembrane region" description="Helical" evidence="1">
    <location>
        <begin position="28"/>
        <end position="49"/>
    </location>
</feature>